<dbReference type="Proteomes" id="UP000199113">
    <property type="component" value="Unassembled WGS sequence"/>
</dbReference>
<feature type="transmembrane region" description="Helical" evidence="1">
    <location>
        <begin position="15"/>
        <end position="36"/>
    </location>
</feature>
<dbReference type="STRING" id="748909.SAMN05192575_103379"/>
<dbReference type="InterPro" id="IPR001107">
    <property type="entry name" value="Band_7"/>
</dbReference>
<dbReference type="RefSeq" id="WP_157829613.1">
    <property type="nucleotide sequence ID" value="NZ_FOKC01000003.1"/>
</dbReference>
<organism evidence="3 4">
    <name type="scientific">Nocardioides alpinus</name>
    <dbReference type="NCBI Taxonomy" id="748909"/>
    <lineage>
        <taxon>Bacteria</taxon>
        <taxon>Bacillati</taxon>
        <taxon>Actinomycetota</taxon>
        <taxon>Actinomycetes</taxon>
        <taxon>Propionibacteriales</taxon>
        <taxon>Nocardioidaceae</taxon>
        <taxon>Nocardioides</taxon>
    </lineage>
</organism>
<name>A0A1I0YAK9_9ACTN</name>
<keyword evidence="1" id="KW-0812">Transmembrane</keyword>
<reference evidence="4" key="1">
    <citation type="submission" date="2016-10" db="EMBL/GenBank/DDBJ databases">
        <authorList>
            <person name="Varghese N."/>
            <person name="Submissions S."/>
        </authorList>
    </citation>
    <scope>NUCLEOTIDE SEQUENCE [LARGE SCALE GENOMIC DNA]</scope>
    <source>
        <strain evidence="4">CGMCC 1.10697</strain>
    </source>
</reference>
<proteinExistence type="predicted"/>
<accession>A0A1I0YAK9</accession>
<dbReference type="AlphaFoldDB" id="A0A1I0YAK9"/>
<feature type="domain" description="Band 7" evidence="2">
    <location>
        <begin position="38"/>
        <end position="97"/>
    </location>
</feature>
<sequence length="183" mass="19553">MPPPDENTAVDPTGAAWVVWLVIVGPSLLFTTLMCVRRVGPGELAMVVRHGTVIRSRRHGLLLRVPVLQDFETVPVAPRVLPLVVRSTTADGVDVIALAHLELEVCEARPGDPFVPTADVVRLAEETVGAAVQRLEVRSLVDDLESLEAGWPDLVTRRLPAGTRATAVAVTEVEARLTPGGPA</sequence>
<evidence type="ECO:0000313" key="3">
    <source>
        <dbReference type="EMBL" id="SFB10222.1"/>
    </source>
</evidence>
<evidence type="ECO:0000313" key="4">
    <source>
        <dbReference type="Proteomes" id="UP000199113"/>
    </source>
</evidence>
<dbReference type="EMBL" id="FOKC01000003">
    <property type="protein sequence ID" value="SFB10222.1"/>
    <property type="molecule type" value="Genomic_DNA"/>
</dbReference>
<evidence type="ECO:0000259" key="2">
    <source>
        <dbReference type="Pfam" id="PF01145"/>
    </source>
</evidence>
<evidence type="ECO:0000256" key="1">
    <source>
        <dbReference type="SAM" id="Phobius"/>
    </source>
</evidence>
<protein>
    <recommendedName>
        <fullName evidence="2">Band 7 domain-containing protein</fullName>
    </recommendedName>
</protein>
<keyword evidence="1" id="KW-1133">Transmembrane helix</keyword>
<dbReference type="Pfam" id="PF01145">
    <property type="entry name" value="Band_7"/>
    <property type="match status" value="1"/>
</dbReference>
<gene>
    <name evidence="3" type="ORF">SAMN05192575_103379</name>
</gene>
<keyword evidence="1" id="KW-0472">Membrane</keyword>